<dbReference type="InterPro" id="IPR006096">
    <property type="entry name" value="Glu/Leu/Phe/Val/Trp_DH_C"/>
</dbReference>
<dbReference type="Proteomes" id="UP000660262">
    <property type="component" value="Unassembled WGS sequence"/>
</dbReference>
<comment type="cofactor">
    <cofactor evidence="1">
        <name>FAD</name>
        <dbReference type="ChEBI" id="CHEBI:57692"/>
    </cofactor>
</comment>
<dbReference type="PANTHER" id="PTHR10961">
    <property type="entry name" value="PEROXISOMAL SARCOSINE OXIDASE"/>
    <property type="match status" value="1"/>
</dbReference>
<dbReference type="InterPro" id="IPR036188">
    <property type="entry name" value="FAD/NAD-bd_sf"/>
</dbReference>
<dbReference type="GO" id="GO:0050660">
    <property type="term" value="F:flavin adenine dinucleotide binding"/>
    <property type="evidence" value="ECO:0007669"/>
    <property type="project" value="InterPro"/>
</dbReference>
<evidence type="ECO:0000256" key="6">
    <source>
        <dbReference type="ARBA" id="ARBA00023002"/>
    </source>
</evidence>
<evidence type="ECO:0000313" key="9">
    <source>
        <dbReference type="Proteomes" id="UP000660262"/>
    </source>
</evidence>
<dbReference type="Gene3D" id="3.40.50.720">
    <property type="entry name" value="NAD(P)-binding Rossmann-like Domain"/>
    <property type="match status" value="1"/>
</dbReference>
<dbReference type="GO" id="GO:0008115">
    <property type="term" value="F:sarcosine oxidase activity"/>
    <property type="evidence" value="ECO:0007669"/>
    <property type="project" value="TreeGrafter"/>
</dbReference>
<dbReference type="Pfam" id="PF00208">
    <property type="entry name" value="ELFV_dehydrog"/>
    <property type="match status" value="1"/>
</dbReference>
<comment type="caution">
    <text evidence="8">The sequence shown here is derived from an EMBL/GenBank/DDBJ whole genome shotgun (WGS) entry which is preliminary data.</text>
</comment>
<sequence length="816" mass="88854">MSVHFNPTAMEAIPQSVIDLCSDSGNAIEVHKFHLQRTSLTMFIGNEGDLSTMRPGNGGCRLWHYATEKDAIEECRGLSNGMAKKHGVYNTGFRGAKLVVPINDVSKIHKKNLMEDVADVLNSVGGGGAVYTGCDLNITLDDMDHLMAKTPFVLASVGSDTDPNVATAYGVVGSLLGAFEARNLPVQGTRLFVLGCGAVGSEVSKIMASMGAHVLTSDLDASKADIAGCTNVSEEIAANDGRWFDVPCDVFCPCACSRIVTKEAIHKLSSNGCKLLCGASNLPFRCEGAYEDACRLGVEFIPEAVTSAGAVIVDSVEFYANAQFIKCVPLELYHFTRHLTRSKTLEIMRTADKYKTTPRGALPLTWETLKGSEPVGSRFGKWRFENTMRVDVLIAGGGIAGCAAAYELSKDSRQPSVMVCERGATVAPEDASSNGDSRMFRRMYSDPFYSHLQSDALAMWDEVERAYGKKLLKRHGLLFFGEDDTGETCEGSIPGCEEVMDKLKVDHDKLGSKAISARFNALHPRSNDRGLFEKGAGSILGSEACHAMASLASRRGVDLRFNAPLESMVELSSGGVFAAIGGENPILVHAGKLILSAGAWTNPLLTMLRGRPQLNLDIQSVCWGHYEMPREVATKVPQWFCFRKPDHSRLDGGLYYGFPVEEHELSKARPAVKVGIDYTPDGRAWHPATMRDFDYTPNREVAARIDEHVHEIFGGKARRRELVCSPYTVTPDQDFVLGYLPGHPDVAVFTGGSGRAFKFGPLLGKLLANTITGNKIGEEIAKRFNPARPSVWVGHLEEDELPEVSKHQAHVQHARM</sequence>
<dbReference type="EMBL" id="BNJQ01000013">
    <property type="protein sequence ID" value="GHP06430.1"/>
    <property type="molecule type" value="Genomic_DNA"/>
</dbReference>
<evidence type="ECO:0000313" key="8">
    <source>
        <dbReference type="EMBL" id="GHP06430.1"/>
    </source>
</evidence>
<reference evidence="8" key="1">
    <citation type="submission" date="2020-10" db="EMBL/GenBank/DDBJ databases">
        <title>Unveiling of a novel bifunctional photoreceptor, Dualchrome1, isolated from a cosmopolitan green alga.</title>
        <authorList>
            <person name="Suzuki S."/>
            <person name="Kawachi M."/>
        </authorList>
    </citation>
    <scope>NUCLEOTIDE SEQUENCE</scope>
    <source>
        <strain evidence="8">NIES 2893</strain>
    </source>
</reference>
<evidence type="ECO:0000256" key="4">
    <source>
        <dbReference type="ARBA" id="ARBA00022630"/>
    </source>
</evidence>
<dbReference type="OrthoDB" id="566418at2759"/>
<dbReference type="InterPro" id="IPR006076">
    <property type="entry name" value="FAD-dep_OxRdtase"/>
</dbReference>
<accession>A0A830HKS6</accession>
<name>A0A830HKS6_9CHLO</name>
<dbReference type="Gene3D" id="3.30.9.10">
    <property type="entry name" value="D-Amino Acid Oxidase, subunit A, domain 2"/>
    <property type="match status" value="1"/>
</dbReference>
<dbReference type="InterPro" id="IPR036291">
    <property type="entry name" value="NAD(P)-bd_dom_sf"/>
</dbReference>
<comment type="similarity">
    <text evidence="3">Belongs to the MSOX/MTOX family.</text>
</comment>
<dbReference type="Pfam" id="PF01266">
    <property type="entry name" value="DAO"/>
    <property type="match status" value="1"/>
</dbReference>
<dbReference type="InterPro" id="IPR045170">
    <property type="entry name" value="MTOX"/>
</dbReference>
<evidence type="ECO:0000256" key="3">
    <source>
        <dbReference type="ARBA" id="ARBA00010989"/>
    </source>
</evidence>
<comment type="similarity">
    <text evidence="2">Belongs to the Glu/Leu/Phe/Val dehydrogenases family.</text>
</comment>
<organism evidence="8 9">
    <name type="scientific">Pycnococcus provasolii</name>
    <dbReference type="NCBI Taxonomy" id="41880"/>
    <lineage>
        <taxon>Eukaryota</taxon>
        <taxon>Viridiplantae</taxon>
        <taxon>Chlorophyta</taxon>
        <taxon>Pseudoscourfieldiophyceae</taxon>
        <taxon>Pseudoscourfieldiales</taxon>
        <taxon>Pycnococcaceae</taxon>
        <taxon>Pycnococcus</taxon>
    </lineage>
</organism>
<protein>
    <recommendedName>
        <fullName evidence="7">Glutamate/phenylalanine/leucine/valine/L-tryptophan dehydrogenase C-terminal domain-containing protein</fullName>
    </recommendedName>
</protein>
<evidence type="ECO:0000256" key="2">
    <source>
        <dbReference type="ARBA" id="ARBA00006382"/>
    </source>
</evidence>
<dbReference type="InterPro" id="IPR046346">
    <property type="entry name" value="Aminoacid_DH-like_N_sf"/>
</dbReference>
<keyword evidence="5" id="KW-0274">FAD</keyword>
<dbReference type="AlphaFoldDB" id="A0A830HKS6"/>
<evidence type="ECO:0000256" key="1">
    <source>
        <dbReference type="ARBA" id="ARBA00001974"/>
    </source>
</evidence>
<evidence type="ECO:0000256" key="5">
    <source>
        <dbReference type="ARBA" id="ARBA00022827"/>
    </source>
</evidence>
<gene>
    <name evidence="8" type="ORF">PPROV_000517500</name>
</gene>
<evidence type="ECO:0000259" key="7">
    <source>
        <dbReference type="SMART" id="SM00839"/>
    </source>
</evidence>
<dbReference type="SUPFAM" id="SSF51735">
    <property type="entry name" value="NAD(P)-binding Rossmann-fold domains"/>
    <property type="match status" value="1"/>
</dbReference>
<dbReference type="SMART" id="SM00839">
    <property type="entry name" value="ELFV_dehydrog"/>
    <property type="match status" value="1"/>
</dbReference>
<dbReference type="GO" id="GO:0006520">
    <property type="term" value="P:amino acid metabolic process"/>
    <property type="evidence" value="ECO:0007669"/>
    <property type="project" value="InterPro"/>
</dbReference>
<dbReference type="SUPFAM" id="SSF53223">
    <property type="entry name" value="Aminoacid dehydrogenase-like, N-terminal domain"/>
    <property type="match status" value="1"/>
</dbReference>
<keyword evidence="4" id="KW-0285">Flavoprotein</keyword>
<keyword evidence="9" id="KW-1185">Reference proteome</keyword>
<dbReference type="PANTHER" id="PTHR10961:SF7">
    <property type="entry name" value="FAD DEPENDENT OXIDOREDUCTASE DOMAIN-CONTAINING PROTEIN"/>
    <property type="match status" value="1"/>
</dbReference>
<proteinExistence type="inferred from homology"/>
<keyword evidence="6" id="KW-0560">Oxidoreductase</keyword>
<feature type="domain" description="Glutamate/phenylalanine/leucine/valine/L-tryptophan dehydrogenase C-terminal" evidence="7">
    <location>
        <begin position="161"/>
        <end position="370"/>
    </location>
</feature>
<dbReference type="Gene3D" id="3.50.50.60">
    <property type="entry name" value="FAD/NAD(P)-binding domain"/>
    <property type="match status" value="1"/>
</dbReference>
<dbReference type="SUPFAM" id="SSF51905">
    <property type="entry name" value="FAD/NAD(P)-binding domain"/>
    <property type="match status" value="1"/>
</dbReference>
<dbReference type="Gene3D" id="3.40.50.10860">
    <property type="entry name" value="Leucine Dehydrogenase, chain A, domain 1"/>
    <property type="match status" value="1"/>
</dbReference>